<dbReference type="PANTHER" id="PTHR47959:SF8">
    <property type="entry name" value="RNA HELICASE"/>
    <property type="match status" value="1"/>
</dbReference>
<dbReference type="RefSeq" id="XP_017783723.1">
    <property type="nucleotide sequence ID" value="XM_017928234.1"/>
</dbReference>
<feature type="short sequence motif" description="Q motif" evidence="9">
    <location>
        <begin position="33"/>
        <end position="61"/>
    </location>
</feature>
<proteinExistence type="inferred from homology"/>
<dbReference type="CDD" id="cd17959">
    <property type="entry name" value="DEADc_DDX54"/>
    <property type="match status" value="1"/>
</dbReference>
<dbReference type="InterPro" id="IPR011545">
    <property type="entry name" value="DEAD/DEAH_box_helicase_dom"/>
</dbReference>
<feature type="domain" description="Helicase ATP-binding" evidence="12">
    <location>
        <begin position="64"/>
        <end position="236"/>
    </location>
</feature>
<dbReference type="InterPro" id="IPR000629">
    <property type="entry name" value="RNA-helicase_DEAD-box_CS"/>
</dbReference>
<sequence>MVDLPGFADPNSVDEVDRAQYDEVKKKASKKSGGFQSMGLDFNVLRAVKTRGYKIPTPIQRKTIPLVLEGRDVVAMARTGSGKTACFLLPMFEKLKVRSAVNGVRAVILSPTRELALQTLKFIRDLGKFTDLRAAVILGGDSMEQQFSVIHGNPDIIVATPGRFLHVCVEMDLKLSSVQYIVFDEADRLFEMGFGEQLNEIVKRLPDTRQTLLFSATLPKVLVEFSKAGLTDPVLIRLDVESKLPDTLQLYYISVRSEEKMAALLVLLMNHIEANQQTVVFAATKHHVAYISEILDFVGISNTMIFSNLDASARKINAAKFTAKKVDVLVVTDVAARGIDIPELDNVINYNFPAKSKLFVHRVGRCARAGRSGTAYSLVGPDEYAYLVDLQLFLGRPLELVSPTKPNGNVGRIPQTLLEEQLTTLLNLHKDHNDLEGTKQVATNGYMQYLRSRPNASTDSNKKVKEMSFGTCGIHPIFMTTVDGVAETKKESLLEQMKAYRPRGTIFEVADKKNTQESAIMRQKRSEHNNLIENYHKKAEKRKADEAEGEMLVVNSLQKSDNAEIEGAFSEVILPKKRKIDDLYKKKKAKKPIIKDENYIPYAPSDRHTEEGLVVNNFQKEASKAQMDLTGDSDEAMKFARQKKVWDRKTKKMVTIDPHANGRKIKTEHGAWIPASFKSNRYADWKERNKIEQTANSDDNDDDDDAADGGGKKGKKAPKKTDFLSGRPNTHWARHNEKVKIKKRRSELKSTDQILKERQLMERKRAKSKPKKYRNKGGGNNKKINFKGKRK</sequence>
<dbReference type="CDD" id="cd18787">
    <property type="entry name" value="SF2_C_DEAD"/>
    <property type="match status" value="1"/>
</dbReference>
<keyword evidence="15" id="KW-1185">Reference proteome</keyword>
<evidence type="ECO:0000256" key="8">
    <source>
        <dbReference type="ARBA" id="ARBA00047984"/>
    </source>
</evidence>
<evidence type="ECO:0000259" key="13">
    <source>
        <dbReference type="PROSITE" id="PS51194"/>
    </source>
</evidence>
<evidence type="ECO:0000256" key="3">
    <source>
        <dbReference type="ARBA" id="ARBA00022741"/>
    </source>
</evidence>
<gene>
    <name evidence="16" type="primary">LOC108567637</name>
</gene>
<dbReference type="PROSITE" id="PS00039">
    <property type="entry name" value="DEAD_ATP_HELICASE"/>
    <property type="match status" value="1"/>
</dbReference>
<dbReference type="GeneID" id="108567637"/>
<evidence type="ECO:0000256" key="4">
    <source>
        <dbReference type="ARBA" id="ARBA00022801"/>
    </source>
</evidence>
<evidence type="ECO:0000256" key="5">
    <source>
        <dbReference type="ARBA" id="ARBA00022806"/>
    </source>
</evidence>
<evidence type="ECO:0000256" key="10">
    <source>
        <dbReference type="RuleBase" id="RU000492"/>
    </source>
</evidence>
<dbReference type="SMART" id="SM01123">
    <property type="entry name" value="DBP10CT"/>
    <property type="match status" value="1"/>
</dbReference>
<dbReference type="InterPro" id="IPR012541">
    <property type="entry name" value="DBP10_C"/>
</dbReference>
<dbReference type="Pfam" id="PF00270">
    <property type="entry name" value="DEAD"/>
    <property type="match status" value="1"/>
</dbReference>
<keyword evidence="3 10" id="KW-0547">Nucleotide-binding</keyword>
<evidence type="ECO:0000256" key="9">
    <source>
        <dbReference type="PROSITE-ProRule" id="PRU00552"/>
    </source>
</evidence>
<protein>
    <recommendedName>
        <fullName evidence="2">RNA helicase</fullName>
        <ecNumber evidence="2">3.6.4.13</ecNumber>
    </recommendedName>
</protein>
<name>A0ABM1NA73_NICVS</name>
<dbReference type="InterPro" id="IPR014014">
    <property type="entry name" value="RNA_helicase_DEAD_Q_motif"/>
</dbReference>
<evidence type="ECO:0000256" key="7">
    <source>
        <dbReference type="ARBA" id="ARBA00022884"/>
    </source>
</evidence>
<feature type="compositionally biased region" description="Acidic residues" evidence="11">
    <location>
        <begin position="698"/>
        <end position="707"/>
    </location>
</feature>
<evidence type="ECO:0000256" key="1">
    <source>
        <dbReference type="ARBA" id="ARBA00010379"/>
    </source>
</evidence>
<dbReference type="SMART" id="SM00487">
    <property type="entry name" value="DEXDc"/>
    <property type="match status" value="1"/>
</dbReference>
<dbReference type="PANTHER" id="PTHR47959">
    <property type="entry name" value="ATP-DEPENDENT RNA HELICASE RHLE-RELATED"/>
    <property type="match status" value="1"/>
</dbReference>
<keyword evidence="6 10" id="KW-0067">ATP-binding</keyword>
<evidence type="ECO:0000313" key="16">
    <source>
        <dbReference type="RefSeq" id="XP_017783723.1"/>
    </source>
</evidence>
<dbReference type="Proteomes" id="UP000695000">
    <property type="component" value="Unplaced"/>
</dbReference>
<dbReference type="InterPro" id="IPR050079">
    <property type="entry name" value="DEAD_box_RNA_helicase"/>
</dbReference>
<evidence type="ECO:0000313" key="15">
    <source>
        <dbReference type="Proteomes" id="UP000695000"/>
    </source>
</evidence>
<dbReference type="Gene3D" id="3.40.50.300">
    <property type="entry name" value="P-loop containing nucleotide triphosphate hydrolases"/>
    <property type="match status" value="2"/>
</dbReference>
<accession>A0ABM1NA73</accession>
<reference evidence="16" key="1">
    <citation type="submission" date="2025-08" db="UniProtKB">
        <authorList>
            <consortium name="RefSeq"/>
        </authorList>
    </citation>
    <scope>IDENTIFICATION</scope>
    <source>
        <tissue evidence="16">Whole Larva</tissue>
    </source>
</reference>
<dbReference type="GO" id="GO:0004386">
    <property type="term" value="F:helicase activity"/>
    <property type="evidence" value="ECO:0007669"/>
    <property type="project" value="UniProtKB-KW"/>
</dbReference>
<dbReference type="PROSITE" id="PS51192">
    <property type="entry name" value="HELICASE_ATP_BIND_1"/>
    <property type="match status" value="1"/>
</dbReference>
<dbReference type="EC" id="3.6.4.13" evidence="2"/>
<dbReference type="SMART" id="SM00490">
    <property type="entry name" value="HELICc"/>
    <property type="match status" value="1"/>
</dbReference>
<dbReference type="SUPFAM" id="SSF52540">
    <property type="entry name" value="P-loop containing nucleoside triphosphate hydrolases"/>
    <property type="match status" value="2"/>
</dbReference>
<dbReference type="Pfam" id="PF08147">
    <property type="entry name" value="DBP10CT"/>
    <property type="match status" value="1"/>
</dbReference>
<feature type="compositionally biased region" description="Basic and acidic residues" evidence="11">
    <location>
        <begin position="747"/>
        <end position="763"/>
    </location>
</feature>
<comment type="similarity">
    <text evidence="1">Belongs to the DEAD box helicase family. DDX54/DBP10 subfamily.</text>
</comment>
<evidence type="ECO:0000256" key="6">
    <source>
        <dbReference type="ARBA" id="ARBA00022840"/>
    </source>
</evidence>
<keyword evidence="7" id="KW-0694">RNA-binding</keyword>
<dbReference type="InterPro" id="IPR033517">
    <property type="entry name" value="DDX54/DBP10_DEAD-box_helicase"/>
</dbReference>
<feature type="compositionally biased region" description="Basic residues" evidence="11">
    <location>
        <begin position="764"/>
        <end position="775"/>
    </location>
</feature>
<organism evidence="15 16">
    <name type="scientific">Nicrophorus vespilloides</name>
    <name type="common">Boreal carrion beetle</name>
    <dbReference type="NCBI Taxonomy" id="110193"/>
    <lineage>
        <taxon>Eukaryota</taxon>
        <taxon>Metazoa</taxon>
        <taxon>Ecdysozoa</taxon>
        <taxon>Arthropoda</taxon>
        <taxon>Hexapoda</taxon>
        <taxon>Insecta</taxon>
        <taxon>Pterygota</taxon>
        <taxon>Neoptera</taxon>
        <taxon>Endopterygota</taxon>
        <taxon>Coleoptera</taxon>
        <taxon>Polyphaga</taxon>
        <taxon>Staphyliniformia</taxon>
        <taxon>Silphidae</taxon>
        <taxon>Nicrophorinae</taxon>
        <taxon>Nicrophorus</taxon>
    </lineage>
</organism>
<feature type="domain" description="Helicase C-terminal" evidence="13">
    <location>
        <begin position="247"/>
        <end position="409"/>
    </location>
</feature>
<dbReference type="InterPro" id="IPR027417">
    <property type="entry name" value="P-loop_NTPase"/>
</dbReference>
<evidence type="ECO:0000259" key="12">
    <source>
        <dbReference type="PROSITE" id="PS51192"/>
    </source>
</evidence>
<evidence type="ECO:0000259" key="14">
    <source>
        <dbReference type="PROSITE" id="PS51195"/>
    </source>
</evidence>
<keyword evidence="5 10" id="KW-0347">Helicase</keyword>
<dbReference type="PROSITE" id="PS51194">
    <property type="entry name" value="HELICASE_CTER"/>
    <property type="match status" value="1"/>
</dbReference>
<dbReference type="InterPro" id="IPR014001">
    <property type="entry name" value="Helicase_ATP-bd"/>
</dbReference>
<evidence type="ECO:0000256" key="2">
    <source>
        <dbReference type="ARBA" id="ARBA00012552"/>
    </source>
</evidence>
<feature type="region of interest" description="Disordered" evidence="11">
    <location>
        <begin position="692"/>
        <end position="791"/>
    </location>
</feature>
<dbReference type="Pfam" id="PF00271">
    <property type="entry name" value="Helicase_C"/>
    <property type="match status" value="1"/>
</dbReference>
<dbReference type="InterPro" id="IPR001650">
    <property type="entry name" value="Helicase_C-like"/>
</dbReference>
<comment type="catalytic activity">
    <reaction evidence="8">
        <text>ATP + H2O = ADP + phosphate + H(+)</text>
        <dbReference type="Rhea" id="RHEA:13065"/>
        <dbReference type="ChEBI" id="CHEBI:15377"/>
        <dbReference type="ChEBI" id="CHEBI:15378"/>
        <dbReference type="ChEBI" id="CHEBI:30616"/>
        <dbReference type="ChEBI" id="CHEBI:43474"/>
        <dbReference type="ChEBI" id="CHEBI:456216"/>
        <dbReference type="EC" id="3.6.4.13"/>
    </reaction>
</comment>
<evidence type="ECO:0000256" key="11">
    <source>
        <dbReference type="SAM" id="MobiDB-lite"/>
    </source>
</evidence>
<keyword evidence="4 10" id="KW-0378">Hydrolase</keyword>
<dbReference type="PROSITE" id="PS51195">
    <property type="entry name" value="Q_MOTIF"/>
    <property type="match status" value="1"/>
</dbReference>
<feature type="domain" description="DEAD-box RNA helicase Q" evidence="14">
    <location>
        <begin position="33"/>
        <end position="61"/>
    </location>
</feature>